<proteinExistence type="predicted"/>
<feature type="compositionally biased region" description="Basic residues" evidence="1">
    <location>
        <begin position="24"/>
        <end position="33"/>
    </location>
</feature>
<feature type="compositionally biased region" description="Low complexity" evidence="1">
    <location>
        <begin position="42"/>
        <end position="54"/>
    </location>
</feature>
<reference evidence="2" key="1">
    <citation type="submission" date="2020-02" db="EMBL/GenBank/DDBJ databases">
        <authorList>
            <person name="Meier V. D."/>
        </authorList>
    </citation>
    <scope>NUCLEOTIDE SEQUENCE</scope>
    <source>
        <strain evidence="2">AVDCRST_MAG65</strain>
    </source>
</reference>
<evidence type="ECO:0000313" key="2">
    <source>
        <dbReference type="EMBL" id="CAA9476710.1"/>
    </source>
</evidence>
<feature type="region of interest" description="Disordered" evidence="1">
    <location>
        <begin position="1"/>
        <end position="217"/>
    </location>
</feature>
<evidence type="ECO:0000256" key="1">
    <source>
        <dbReference type="SAM" id="MobiDB-lite"/>
    </source>
</evidence>
<organism evidence="2">
    <name type="scientific">uncultured Solirubrobacteraceae bacterium</name>
    <dbReference type="NCBI Taxonomy" id="1162706"/>
    <lineage>
        <taxon>Bacteria</taxon>
        <taxon>Bacillati</taxon>
        <taxon>Actinomycetota</taxon>
        <taxon>Thermoleophilia</taxon>
        <taxon>Solirubrobacterales</taxon>
        <taxon>Solirubrobacteraceae</taxon>
        <taxon>environmental samples</taxon>
    </lineage>
</organism>
<feature type="non-terminal residue" evidence="2">
    <location>
        <position position="217"/>
    </location>
</feature>
<sequence length="217" mass="23832">DRIDPRDTRPCPHRRRASALPRGCRARHRRAVRARADRGGVRRAPGARTDPGAAPRRRGARRQDARARRPAGRQRGRPGRPRDARAHALGVHGPPDRLRGRGGGSCRLSLQGRRPARDHRRHPRGAPRRHRARARGPGRRGSGGALPLARRRAVADPARAAGARDDRRRAVGAGDRPAVVPEPGHHQAASAEPLREARRLRPCGGRRRGHASRSARV</sequence>
<gene>
    <name evidence="2" type="ORF">AVDCRST_MAG65-1171</name>
</gene>
<feature type="compositionally biased region" description="Basic residues" evidence="1">
    <location>
        <begin position="114"/>
        <end position="138"/>
    </location>
</feature>
<feature type="compositionally biased region" description="Low complexity" evidence="1">
    <location>
        <begin position="171"/>
        <end position="181"/>
    </location>
</feature>
<feature type="compositionally biased region" description="Basic and acidic residues" evidence="1">
    <location>
        <begin position="1"/>
        <end position="10"/>
    </location>
</feature>
<name>A0A6J4RMY0_9ACTN</name>
<accession>A0A6J4RMY0</accession>
<feature type="non-terminal residue" evidence="2">
    <location>
        <position position="1"/>
    </location>
</feature>
<feature type="compositionally biased region" description="Basic residues" evidence="1">
    <location>
        <begin position="200"/>
        <end position="217"/>
    </location>
</feature>
<dbReference type="EMBL" id="CADCVL010000197">
    <property type="protein sequence ID" value="CAA9476710.1"/>
    <property type="molecule type" value="Genomic_DNA"/>
</dbReference>
<protein>
    <submittedName>
        <fullName evidence="2">Two-component transcriptional response regulator, LuxR family</fullName>
    </submittedName>
</protein>
<dbReference type="AlphaFoldDB" id="A0A6J4RMY0"/>
<feature type="compositionally biased region" description="Basic residues" evidence="1">
    <location>
        <begin position="68"/>
        <end position="79"/>
    </location>
</feature>